<keyword evidence="3 6" id="KW-0378">Hydrolase</keyword>
<gene>
    <name evidence="6" type="primary">DNASE1</name>
    <name evidence="6" type="ORF">SK128_011057</name>
</gene>
<keyword evidence="7" id="KW-1185">Reference proteome</keyword>
<name>A0AAN8WKD2_HALRR</name>
<dbReference type="GO" id="GO:0006308">
    <property type="term" value="P:DNA catabolic process"/>
    <property type="evidence" value="ECO:0007669"/>
    <property type="project" value="InterPro"/>
</dbReference>
<reference evidence="6 7" key="1">
    <citation type="submission" date="2023-11" db="EMBL/GenBank/DDBJ databases">
        <title>Halocaridina rubra genome assembly.</title>
        <authorList>
            <person name="Smith C."/>
        </authorList>
    </citation>
    <scope>NUCLEOTIDE SEQUENCE [LARGE SCALE GENOMIC DNA]</scope>
    <source>
        <strain evidence="6">EP-1</strain>
        <tissue evidence="6">Whole</tissue>
    </source>
</reference>
<feature type="signal peptide" evidence="4">
    <location>
        <begin position="1"/>
        <end position="21"/>
    </location>
</feature>
<dbReference type="AlphaFoldDB" id="A0AAN8WKD2"/>
<dbReference type="PANTHER" id="PTHR11371:SF31">
    <property type="entry name" value="EXTRACELLULAR NUCLEASE"/>
    <property type="match status" value="1"/>
</dbReference>
<dbReference type="EC" id="3.1.21.1" evidence="6"/>
<accession>A0AAN8WKD2</accession>
<evidence type="ECO:0000256" key="1">
    <source>
        <dbReference type="ARBA" id="ARBA00007359"/>
    </source>
</evidence>
<dbReference type="SUPFAM" id="SSF56219">
    <property type="entry name" value="DNase I-like"/>
    <property type="match status" value="1"/>
</dbReference>
<dbReference type="SMART" id="SM00476">
    <property type="entry name" value="DNaseIc"/>
    <property type="match status" value="1"/>
</dbReference>
<evidence type="ECO:0000259" key="5">
    <source>
        <dbReference type="Pfam" id="PF03372"/>
    </source>
</evidence>
<protein>
    <submittedName>
        <fullName evidence="6">Deoxyribonuclease-1</fullName>
        <ecNumber evidence="6">3.1.21.1</ecNumber>
    </submittedName>
</protein>
<evidence type="ECO:0000256" key="3">
    <source>
        <dbReference type="ARBA" id="ARBA00022801"/>
    </source>
</evidence>
<evidence type="ECO:0000313" key="7">
    <source>
        <dbReference type="Proteomes" id="UP001381693"/>
    </source>
</evidence>
<dbReference type="InterPro" id="IPR005135">
    <property type="entry name" value="Endo/exonuclease/phosphatase"/>
</dbReference>
<proteinExistence type="inferred from homology"/>
<dbReference type="EMBL" id="JAXCGZ010021156">
    <property type="protein sequence ID" value="KAK7058675.1"/>
    <property type="molecule type" value="Genomic_DNA"/>
</dbReference>
<dbReference type="GO" id="GO:0003677">
    <property type="term" value="F:DNA binding"/>
    <property type="evidence" value="ECO:0007669"/>
    <property type="project" value="TreeGrafter"/>
</dbReference>
<dbReference type="GO" id="GO:0005634">
    <property type="term" value="C:nucleus"/>
    <property type="evidence" value="ECO:0007669"/>
    <property type="project" value="TreeGrafter"/>
</dbReference>
<dbReference type="Proteomes" id="UP001381693">
    <property type="component" value="Unassembled WGS sequence"/>
</dbReference>
<organism evidence="6 7">
    <name type="scientific">Halocaridina rubra</name>
    <name type="common">Hawaiian red shrimp</name>
    <dbReference type="NCBI Taxonomy" id="373956"/>
    <lineage>
        <taxon>Eukaryota</taxon>
        <taxon>Metazoa</taxon>
        <taxon>Ecdysozoa</taxon>
        <taxon>Arthropoda</taxon>
        <taxon>Crustacea</taxon>
        <taxon>Multicrustacea</taxon>
        <taxon>Malacostraca</taxon>
        <taxon>Eumalacostraca</taxon>
        <taxon>Eucarida</taxon>
        <taxon>Decapoda</taxon>
        <taxon>Pleocyemata</taxon>
        <taxon>Caridea</taxon>
        <taxon>Atyoidea</taxon>
        <taxon>Atyidae</taxon>
        <taxon>Halocaridina</taxon>
    </lineage>
</organism>
<dbReference type="InterPro" id="IPR036691">
    <property type="entry name" value="Endo/exonu/phosph_ase_sf"/>
</dbReference>
<dbReference type="Gene3D" id="3.60.10.10">
    <property type="entry name" value="Endonuclease/exonuclease/phosphatase"/>
    <property type="match status" value="1"/>
</dbReference>
<dbReference type="Pfam" id="PF03372">
    <property type="entry name" value="Exo_endo_phos"/>
    <property type="match status" value="1"/>
</dbReference>
<comment type="similarity">
    <text evidence="1">Belongs to the DNase I family.</text>
</comment>
<sequence length="416" mass="45309">MELKAYFWTVALLTMGVNTHGTTVEAPLRVGAWNLQRLGPTKMSKPAVVQVFVQVMRRFDIIVLLEVTDASGEAPVQLLDALNEGLTDTYNLTISARLGRTSYKEQYAFYWKSSRVTAVSTFQYNDDANDVFQFEPFIVVFEGSVDSRVSRFGLVPIHTKPTDAVAEVDGLVDVYDSFRTFTSIEDVIILGDYNAGCDYVGGADYDNIRLYTDPRFTWMISDHVDTTTKGTTCPYDRIVVAGSNMVAISYKYTAGPYYYDEALGITDDDLITDVSDHYPVEMLLRGSVVPGTESVVAPNTCISVSLGASASEITALAQSLSPNQEVCSIQDLMLVTWTVNSTSTAITSLRSLSSSAPDVVPIQAVDVLEYKISQGGLQDITLHAEGGTTSSYTVSLLCQKSQGSCTLSLSTPTSIN</sequence>
<dbReference type="CDD" id="cd10282">
    <property type="entry name" value="DNase1"/>
    <property type="match status" value="1"/>
</dbReference>
<comment type="caution">
    <text evidence="6">The sequence shown here is derived from an EMBL/GenBank/DDBJ whole genome shotgun (WGS) entry which is preliminary data.</text>
</comment>
<dbReference type="PANTHER" id="PTHR11371">
    <property type="entry name" value="DEOXYRIBONUCLEASE"/>
    <property type="match status" value="1"/>
</dbReference>
<feature type="chain" id="PRO_5042893830" evidence="4">
    <location>
        <begin position="22"/>
        <end position="416"/>
    </location>
</feature>
<keyword evidence="4" id="KW-0732">Signal</keyword>
<feature type="domain" description="Endonuclease/exonuclease/phosphatase" evidence="5">
    <location>
        <begin position="32"/>
        <end position="242"/>
    </location>
</feature>
<dbReference type="InterPro" id="IPR016202">
    <property type="entry name" value="DNase_I"/>
</dbReference>
<keyword evidence="2" id="KW-0540">Nuclease</keyword>
<evidence type="ECO:0000313" key="6">
    <source>
        <dbReference type="EMBL" id="KAK7058675.1"/>
    </source>
</evidence>
<evidence type="ECO:0000256" key="4">
    <source>
        <dbReference type="SAM" id="SignalP"/>
    </source>
</evidence>
<dbReference type="GO" id="GO:0004530">
    <property type="term" value="F:deoxyribonuclease I activity"/>
    <property type="evidence" value="ECO:0007669"/>
    <property type="project" value="UniProtKB-EC"/>
</dbReference>
<dbReference type="PRINTS" id="PR00130">
    <property type="entry name" value="DNASEI"/>
</dbReference>
<evidence type="ECO:0000256" key="2">
    <source>
        <dbReference type="ARBA" id="ARBA00022722"/>
    </source>
</evidence>